<feature type="transmembrane region" description="Helical" evidence="1">
    <location>
        <begin position="41"/>
        <end position="61"/>
    </location>
</feature>
<keyword evidence="3" id="KW-1185">Reference proteome</keyword>
<protein>
    <submittedName>
        <fullName evidence="2">Uncharacterized protein</fullName>
    </submittedName>
</protein>
<sequence>MGAMPAPTSAAERLSRPQQPSMLSRATAAWLFPRWPCQKNAAVVFLQSLVLFPDCVTLLLLRYR</sequence>
<evidence type="ECO:0000313" key="3">
    <source>
        <dbReference type="Proteomes" id="UP000727407"/>
    </source>
</evidence>
<comment type="caution">
    <text evidence="2">The sequence shown here is derived from an EMBL/GenBank/DDBJ whole genome shotgun (WGS) entry which is preliminary data.</text>
</comment>
<name>A0A8J4UCI4_CLAMG</name>
<accession>A0A8J4UCI4</accession>
<gene>
    <name evidence="2" type="ORF">DAT39_004211</name>
</gene>
<dbReference type="AlphaFoldDB" id="A0A8J4UCI4"/>
<reference evidence="2" key="1">
    <citation type="submission" date="2020-07" db="EMBL/GenBank/DDBJ databases">
        <title>Clarias magur genome sequencing, assembly and annotation.</title>
        <authorList>
            <person name="Kushwaha B."/>
            <person name="Kumar R."/>
            <person name="Das P."/>
            <person name="Joshi C.G."/>
            <person name="Kumar D."/>
            <person name="Nagpure N.S."/>
            <person name="Pandey M."/>
            <person name="Agarwal S."/>
            <person name="Srivastava S."/>
            <person name="Singh M."/>
            <person name="Sahoo L."/>
            <person name="Jayasankar P."/>
            <person name="Meher P.K."/>
            <person name="Koringa P.G."/>
            <person name="Iquebal M.A."/>
            <person name="Das S.P."/>
            <person name="Bit A."/>
            <person name="Patnaik S."/>
            <person name="Patel N."/>
            <person name="Shah T.M."/>
            <person name="Hinsu A."/>
            <person name="Jena J.K."/>
        </authorList>
    </citation>
    <scope>NUCLEOTIDE SEQUENCE</scope>
    <source>
        <strain evidence="2">CIFAMagur01</strain>
        <tissue evidence="2">Testis</tissue>
    </source>
</reference>
<keyword evidence="1" id="KW-0472">Membrane</keyword>
<keyword evidence="1" id="KW-0812">Transmembrane</keyword>
<dbReference type="EMBL" id="QNUK01000038">
    <property type="protein sequence ID" value="KAF5906013.1"/>
    <property type="molecule type" value="Genomic_DNA"/>
</dbReference>
<proteinExistence type="predicted"/>
<organism evidence="2 3">
    <name type="scientific">Clarias magur</name>
    <name type="common">Asian catfish</name>
    <name type="synonym">Macropteronotus magur</name>
    <dbReference type="NCBI Taxonomy" id="1594786"/>
    <lineage>
        <taxon>Eukaryota</taxon>
        <taxon>Metazoa</taxon>
        <taxon>Chordata</taxon>
        <taxon>Craniata</taxon>
        <taxon>Vertebrata</taxon>
        <taxon>Euteleostomi</taxon>
        <taxon>Actinopterygii</taxon>
        <taxon>Neopterygii</taxon>
        <taxon>Teleostei</taxon>
        <taxon>Ostariophysi</taxon>
        <taxon>Siluriformes</taxon>
        <taxon>Clariidae</taxon>
        <taxon>Clarias</taxon>
    </lineage>
</organism>
<keyword evidence="1" id="KW-1133">Transmembrane helix</keyword>
<evidence type="ECO:0000256" key="1">
    <source>
        <dbReference type="SAM" id="Phobius"/>
    </source>
</evidence>
<dbReference type="Proteomes" id="UP000727407">
    <property type="component" value="Unassembled WGS sequence"/>
</dbReference>
<evidence type="ECO:0000313" key="2">
    <source>
        <dbReference type="EMBL" id="KAF5906013.1"/>
    </source>
</evidence>